<dbReference type="InterPro" id="IPR010994">
    <property type="entry name" value="RuvA_2-like"/>
</dbReference>
<dbReference type="KEGG" id="ibu:IB211_00537c"/>
<dbReference type="NCBIfam" id="TIGR00608">
    <property type="entry name" value="radc"/>
    <property type="match status" value="1"/>
</dbReference>
<dbReference type="EMBL" id="CP011307">
    <property type="protein sequence ID" value="ALP92932.1"/>
    <property type="molecule type" value="Genomic_DNA"/>
</dbReference>
<keyword evidence="4" id="KW-0378">Hydrolase</keyword>
<proteinExistence type="inferred from homology"/>
<keyword evidence="3" id="KW-0479">Metal-binding</keyword>
<keyword evidence="10" id="KW-1185">Reference proteome</keyword>
<reference evidence="10" key="2">
    <citation type="submission" date="2015-04" db="EMBL/GenBank/DDBJ databases">
        <title>A butyrogenic pathway from the amino acid lysine in a human gut commensal.</title>
        <authorList>
            <person name="de Vos W.M."/>
            <person name="Bui N.T.P."/>
            <person name="Plugge C.M."/>
            <person name="Ritari J."/>
        </authorList>
    </citation>
    <scope>NUCLEOTIDE SEQUENCE [LARGE SCALE GENOMIC DNA]</scope>
    <source>
        <strain evidence="10">AF211</strain>
    </source>
</reference>
<gene>
    <name evidence="9" type="ORF">IB211_00537c</name>
</gene>
<protein>
    <submittedName>
        <fullName evidence="9">DNA repair protein RadC</fullName>
    </submittedName>
</protein>
<dbReference type="Proteomes" id="UP000064844">
    <property type="component" value="Chromosome"/>
</dbReference>
<evidence type="ECO:0000313" key="9">
    <source>
        <dbReference type="EMBL" id="ALP92932.1"/>
    </source>
</evidence>
<evidence type="ECO:0000313" key="10">
    <source>
        <dbReference type="Proteomes" id="UP000064844"/>
    </source>
</evidence>
<keyword evidence="2" id="KW-0645">Protease</keyword>
<evidence type="ECO:0000256" key="1">
    <source>
        <dbReference type="ARBA" id="ARBA00010243"/>
    </source>
</evidence>
<dbReference type="STRING" id="1297617.IB211_00537c"/>
<dbReference type="PANTHER" id="PTHR30471:SF3">
    <property type="entry name" value="UPF0758 PROTEIN YEES-RELATED"/>
    <property type="match status" value="1"/>
</dbReference>
<evidence type="ECO:0000256" key="7">
    <source>
        <dbReference type="RuleBase" id="RU003797"/>
    </source>
</evidence>
<organism evidence="9 10">
    <name type="scientific">Intestinimonas butyriciproducens</name>
    <dbReference type="NCBI Taxonomy" id="1297617"/>
    <lineage>
        <taxon>Bacteria</taxon>
        <taxon>Bacillati</taxon>
        <taxon>Bacillota</taxon>
        <taxon>Clostridia</taxon>
        <taxon>Eubacteriales</taxon>
        <taxon>Intestinimonas</taxon>
    </lineage>
</organism>
<evidence type="ECO:0000259" key="8">
    <source>
        <dbReference type="PROSITE" id="PS50249"/>
    </source>
</evidence>
<reference evidence="9 10" key="1">
    <citation type="journal article" date="2015" name="Nat. Commun.">
        <title>Production of butyrate from lysine and the Amadori product fructoselysine by a human gut commensal.</title>
        <authorList>
            <person name="Bui T.P."/>
            <person name="Ritari J."/>
            <person name="Boeren S."/>
            <person name="de Waard P."/>
            <person name="Plugge C.M."/>
            <person name="de Vos W.M."/>
        </authorList>
    </citation>
    <scope>NUCLEOTIDE SEQUENCE [LARGE SCALE GENOMIC DNA]</scope>
    <source>
        <strain evidence="9 10">AF211</strain>
    </source>
</reference>
<dbReference type="AlphaFoldDB" id="A0A0S2W0U8"/>
<comment type="similarity">
    <text evidence="1 7">Belongs to the UPF0758 family.</text>
</comment>
<dbReference type="GO" id="GO:0008237">
    <property type="term" value="F:metallopeptidase activity"/>
    <property type="evidence" value="ECO:0007669"/>
    <property type="project" value="UniProtKB-KW"/>
</dbReference>
<dbReference type="eggNOG" id="COG2003">
    <property type="taxonomic scope" value="Bacteria"/>
</dbReference>
<name>A0A0S2W0U8_9FIRM</name>
<dbReference type="Pfam" id="PF04002">
    <property type="entry name" value="RadC"/>
    <property type="match status" value="1"/>
</dbReference>
<dbReference type="GO" id="GO:0006508">
    <property type="term" value="P:proteolysis"/>
    <property type="evidence" value="ECO:0007669"/>
    <property type="project" value="UniProtKB-KW"/>
</dbReference>
<dbReference type="PANTHER" id="PTHR30471">
    <property type="entry name" value="DNA REPAIR PROTEIN RADC"/>
    <property type="match status" value="1"/>
</dbReference>
<keyword evidence="5" id="KW-0862">Zinc</keyword>
<keyword evidence="6" id="KW-0482">Metalloprotease</keyword>
<dbReference type="PROSITE" id="PS50249">
    <property type="entry name" value="MPN"/>
    <property type="match status" value="1"/>
</dbReference>
<dbReference type="InterPro" id="IPR001405">
    <property type="entry name" value="UPF0758"/>
</dbReference>
<dbReference type="RefSeq" id="WP_058117015.1">
    <property type="nucleotide sequence ID" value="NZ_CP011307.1"/>
</dbReference>
<evidence type="ECO:0000256" key="2">
    <source>
        <dbReference type="ARBA" id="ARBA00022670"/>
    </source>
</evidence>
<sequence length="233" mass="25442">MGLHDGHRKRLKAQFLSHGEDFHDHQLLELLLCYAIPQGDVNELSHALLERFGSLAGVMDALPESLRQVPGVGEHTAVLLKLVPKLAGRYDRDRASLGTVLNSTRAAGEFLAPYFRQGARNEMVYLVCMDAKRKVLGVHKLGEGSVNAADITSRKVVETALAQNATTAILAHNHISGLALPSQADLTTTRRLRAVLREVGVELSDHLIFADDDMVSLRDSGLFEGYGAEPPDF</sequence>
<evidence type="ECO:0000256" key="3">
    <source>
        <dbReference type="ARBA" id="ARBA00022723"/>
    </source>
</evidence>
<dbReference type="GO" id="GO:0046872">
    <property type="term" value="F:metal ion binding"/>
    <property type="evidence" value="ECO:0007669"/>
    <property type="project" value="UniProtKB-KW"/>
</dbReference>
<evidence type="ECO:0000256" key="4">
    <source>
        <dbReference type="ARBA" id="ARBA00022801"/>
    </source>
</evidence>
<accession>A0A0S2W0U8</accession>
<evidence type="ECO:0000256" key="6">
    <source>
        <dbReference type="ARBA" id="ARBA00023049"/>
    </source>
</evidence>
<dbReference type="InterPro" id="IPR025657">
    <property type="entry name" value="RadC_JAB"/>
</dbReference>
<dbReference type="Gene3D" id="3.40.140.10">
    <property type="entry name" value="Cytidine Deaminase, domain 2"/>
    <property type="match status" value="1"/>
</dbReference>
<dbReference type="InterPro" id="IPR037518">
    <property type="entry name" value="MPN"/>
</dbReference>
<dbReference type="SUPFAM" id="SSF47781">
    <property type="entry name" value="RuvA domain 2-like"/>
    <property type="match status" value="1"/>
</dbReference>
<dbReference type="Gene3D" id="1.10.150.20">
    <property type="entry name" value="5' to 3' exonuclease, C-terminal subdomain"/>
    <property type="match status" value="1"/>
</dbReference>
<feature type="domain" description="MPN" evidence="8">
    <location>
        <begin position="100"/>
        <end position="223"/>
    </location>
</feature>
<evidence type="ECO:0000256" key="5">
    <source>
        <dbReference type="ARBA" id="ARBA00022833"/>
    </source>
</evidence>